<dbReference type="EMBL" id="DRXG01000032">
    <property type="protein sequence ID" value="HHN52012.1"/>
    <property type="molecule type" value="Genomic_DNA"/>
</dbReference>
<accession>A0A7C4DZB9</accession>
<evidence type="ECO:0000313" key="3">
    <source>
        <dbReference type="EMBL" id="HHN52012.1"/>
    </source>
</evidence>
<sequence>MKNDEEERLLASLSQVESYKEIFKTYEGYEKRVLPGTLTALGEIDVEEFSSLPGKNLLLVGVPAEFYAELWSGFKESASFTLMAPLRGEGFDLWVIAVPMHRLRRLTWVVFPVTDSDLKEIEASPRFSVFLIPVEKQDFEELTNRAEDVLEDLGQGKPFPSEKGIILLLDLSELFRKESD</sequence>
<dbReference type="AlphaFoldDB" id="A0A7C4DZB9"/>
<evidence type="ECO:0000313" key="2">
    <source>
        <dbReference type="EMBL" id="HGN89839.1"/>
    </source>
</evidence>
<name>A0A7C4DZB9_CALS0</name>
<gene>
    <name evidence="3" type="ORF">ENM30_01725</name>
    <name evidence="2" type="ORF">ENT82_01755</name>
    <name evidence="1" type="ORF">ENU43_04220</name>
</gene>
<dbReference type="EMBL" id="DTAD01000020">
    <property type="protein sequence ID" value="HGN89839.1"/>
    <property type="molecule type" value="Genomic_DNA"/>
</dbReference>
<organism evidence="2">
    <name type="scientific">Caldiarchaeum subterraneum</name>
    <dbReference type="NCBI Taxonomy" id="311458"/>
    <lineage>
        <taxon>Archaea</taxon>
        <taxon>Nitrososphaerota</taxon>
        <taxon>Candidatus Caldarchaeales</taxon>
        <taxon>Candidatus Caldarchaeaceae</taxon>
        <taxon>Candidatus Caldarchaeum</taxon>
    </lineage>
</organism>
<proteinExistence type="predicted"/>
<protein>
    <submittedName>
        <fullName evidence="2">Uncharacterized protein</fullName>
    </submittedName>
</protein>
<evidence type="ECO:0000313" key="1">
    <source>
        <dbReference type="EMBL" id="HGL40852.1"/>
    </source>
</evidence>
<dbReference type="EMBL" id="DTCM01000054">
    <property type="protein sequence ID" value="HGL40852.1"/>
    <property type="molecule type" value="Genomic_DNA"/>
</dbReference>
<comment type="caution">
    <text evidence="2">The sequence shown here is derived from an EMBL/GenBank/DDBJ whole genome shotgun (WGS) entry which is preliminary data.</text>
</comment>
<reference evidence="2" key="1">
    <citation type="journal article" date="2020" name="mSystems">
        <title>Genome- and Community-Level Interaction Insights into Carbon Utilization and Element Cycling Functions of Hydrothermarchaeota in Hydrothermal Sediment.</title>
        <authorList>
            <person name="Zhou Z."/>
            <person name="Liu Y."/>
            <person name="Xu W."/>
            <person name="Pan J."/>
            <person name="Luo Z.H."/>
            <person name="Li M."/>
        </authorList>
    </citation>
    <scope>NUCLEOTIDE SEQUENCE [LARGE SCALE GENOMIC DNA]</scope>
    <source>
        <strain evidence="3">SpSt-1073</strain>
        <strain evidence="2">SpSt-613</strain>
        <strain evidence="1">SpSt-669</strain>
    </source>
</reference>